<accession>A0A109K3L6</accession>
<dbReference type="Proteomes" id="UP000068164">
    <property type="component" value="Unassembled WGS sequence"/>
</dbReference>
<evidence type="ECO:0000313" key="1">
    <source>
        <dbReference type="EMBL" id="KWV60085.1"/>
    </source>
</evidence>
<evidence type="ECO:0008006" key="3">
    <source>
        <dbReference type="Google" id="ProtNLM"/>
    </source>
</evidence>
<organism evidence="1 2">
    <name type="scientific">Rhizobium altiplani</name>
    <dbReference type="NCBI Taxonomy" id="1864509"/>
    <lineage>
        <taxon>Bacteria</taxon>
        <taxon>Pseudomonadati</taxon>
        <taxon>Pseudomonadota</taxon>
        <taxon>Alphaproteobacteria</taxon>
        <taxon>Hyphomicrobiales</taxon>
        <taxon>Rhizobiaceae</taxon>
        <taxon>Rhizobium/Agrobacterium group</taxon>
        <taxon>Rhizobium</taxon>
    </lineage>
</organism>
<gene>
    <name evidence="1" type="ORF">AS026_27260</name>
</gene>
<comment type="caution">
    <text evidence="1">The sequence shown here is derived from an EMBL/GenBank/DDBJ whole genome shotgun (WGS) entry which is preliminary data.</text>
</comment>
<proteinExistence type="predicted"/>
<dbReference type="GO" id="GO:0009312">
    <property type="term" value="P:oligosaccharide biosynthetic process"/>
    <property type="evidence" value="ECO:0007669"/>
    <property type="project" value="InterPro"/>
</dbReference>
<dbReference type="EMBL" id="LNCD01000003">
    <property type="protein sequence ID" value="KWV60085.1"/>
    <property type="molecule type" value="Genomic_DNA"/>
</dbReference>
<dbReference type="Pfam" id="PF05830">
    <property type="entry name" value="NodZ"/>
    <property type="match status" value="1"/>
</dbReference>
<dbReference type="Gene3D" id="3.40.50.11340">
    <property type="match status" value="1"/>
</dbReference>
<dbReference type="GO" id="GO:0016758">
    <property type="term" value="F:hexosyltransferase activity"/>
    <property type="evidence" value="ECO:0007669"/>
    <property type="project" value="InterPro"/>
</dbReference>
<dbReference type="Gene3D" id="3.40.50.11350">
    <property type="match status" value="1"/>
</dbReference>
<reference evidence="1 2" key="1">
    <citation type="submission" date="2015-11" db="EMBL/GenBank/DDBJ databases">
        <title>Draft Genome Sequence of the Strain BR 10423 (Rhizobium sp.) isolated from nodules of Mimosa pudica.</title>
        <authorList>
            <person name="Barauna A.C."/>
            <person name="Zilli J.E."/>
            <person name="Simoes-Araujo J.L."/>
            <person name="Reis V.M."/>
            <person name="James E.K."/>
            <person name="Reis F.B.Jr."/>
            <person name="Rouws L.F."/>
            <person name="Passos S.R."/>
            <person name="Gois S.R."/>
        </authorList>
    </citation>
    <scope>NUCLEOTIDE SEQUENCE [LARGE SCALE GENOMIC DNA]</scope>
    <source>
        <strain evidence="1 2">BR10423</strain>
    </source>
</reference>
<evidence type="ECO:0000313" key="2">
    <source>
        <dbReference type="Proteomes" id="UP000068164"/>
    </source>
</evidence>
<dbReference type="InterPro" id="IPR008716">
    <property type="entry name" value="NodZ"/>
</dbReference>
<protein>
    <recommendedName>
        <fullName evidence="3">Nodulation protein Z</fullName>
    </recommendedName>
</protein>
<dbReference type="AlphaFoldDB" id="A0A109K3L6"/>
<keyword evidence="2" id="KW-1185">Reference proteome</keyword>
<sequence length="319" mass="35829">MKVLLIKAKGGFGNRMLSAVTGVVLAELGGRVPVIDWRDGTYAPAGVNVYPLLFQDPVGIDPACYDDEREVAPALWSGQLASHPVDIVSESFPRSHSSPFIYRKLSIDLAGEDPPQTVGVFWSYLPKLLRLRHRMNRDPRFAGRSRGEIIHEKLKLHFTPTPLVLNAVDALFADRGRAVIGVHVRFTDRKVSISRIERELRRLRKRLPDSDIFLATDNAEIQTRIKESFQRVFLVDKALTCDGRPLHEAADTFEDPLREARNALIDMWALARCDWLIHSSQSTFSVTAALIGKIPPTRQIDVDGTNLKVILKQCFQSLS</sequence>
<name>A0A109K3L6_9HYPH</name>